<organism evidence="3 4">
    <name type="scientific">Acanthoscelides obtectus</name>
    <name type="common">Bean weevil</name>
    <name type="synonym">Bruchus obtectus</name>
    <dbReference type="NCBI Taxonomy" id="200917"/>
    <lineage>
        <taxon>Eukaryota</taxon>
        <taxon>Metazoa</taxon>
        <taxon>Ecdysozoa</taxon>
        <taxon>Arthropoda</taxon>
        <taxon>Hexapoda</taxon>
        <taxon>Insecta</taxon>
        <taxon>Pterygota</taxon>
        <taxon>Neoptera</taxon>
        <taxon>Endopterygota</taxon>
        <taxon>Coleoptera</taxon>
        <taxon>Polyphaga</taxon>
        <taxon>Cucujiformia</taxon>
        <taxon>Chrysomeloidea</taxon>
        <taxon>Chrysomelidae</taxon>
        <taxon>Bruchinae</taxon>
        <taxon>Bruchini</taxon>
        <taxon>Acanthoscelides</taxon>
    </lineage>
</organism>
<feature type="domain" description="PiggyBac transposable element-derived protein" evidence="2">
    <location>
        <begin position="106"/>
        <end position="251"/>
    </location>
</feature>
<accession>A0A9P0PNX4</accession>
<sequence length="255" mass="28546">MDSDDDFGELLRASKRKQRLRIPSCNEASMSRAPASLTQTNQNEPEAESLGKPASSEMPAPVPTVSTYGEGWGPISRIYKAIPTYTQSSGIKPEVAALLANASLGQFYEAVVDDSIFSYIADETNHYSNRLLLETGVSDNSRYHNWVATNKTEIKHFLGLVAWMGMVKAPTLADYWSTDPLFNFSFPRSVFSRNRFEILLRTIHFADNNQAIAGDKLAEIKPLLDKPLKNYKDLYTPEEYVCVDETMLPSSEDCL</sequence>
<name>A0A9P0PNX4_ACAOB</name>
<evidence type="ECO:0000313" key="4">
    <source>
        <dbReference type="Proteomes" id="UP001152888"/>
    </source>
</evidence>
<dbReference type="AlphaFoldDB" id="A0A9P0PNX4"/>
<evidence type="ECO:0000313" key="3">
    <source>
        <dbReference type="EMBL" id="CAH1991605.1"/>
    </source>
</evidence>
<protein>
    <recommendedName>
        <fullName evidence="2">PiggyBac transposable element-derived protein domain-containing protein</fullName>
    </recommendedName>
</protein>
<dbReference type="InterPro" id="IPR029526">
    <property type="entry name" value="PGBD"/>
</dbReference>
<dbReference type="PANTHER" id="PTHR46599">
    <property type="entry name" value="PIGGYBAC TRANSPOSABLE ELEMENT-DERIVED PROTEIN 4"/>
    <property type="match status" value="1"/>
</dbReference>
<dbReference type="Proteomes" id="UP001152888">
    <property type="component" value="Unassembled WGS sequence"/>
</dbReference>
<evidence type="ECO:0000259" key="2">
    <source>
        <dbReference type="Pfam" id="PF13843"/>
    </source>
</evidence>
<proteinExistence type="predicted"/>
<dbReference type="Pfam" id="PF13843">
    <property type="entry name" value="DDE_Tnp_1_7"/>
    <property type="match status" value="1"/>
</dbReference>
<dbReference type="EMBL" id="CAKOFQ010007118">
    <property type="protein sequence ID" value="CAH1991605.1"/>
    <property type="molecule type" value="Genomic_DNA"/>
</dbReference>
<dbReference type="OrthoDB" id="6619166at2759"/>
<evidence type="ECO:0000256" key="1">
    <source>
        <dbReference type="SAM" id="MobiDB-lite"/>
    </source>
</evidence>
<reference evidence="3" key="1">
    <citation type="submission" date="2022-03" db="EMBL/GenBank/DDBJ databases">
        <authorList>
            <person name="Sayadi A."/>
        </authorList>
    </citation>
    <scope>NUCLEOTIDE SEQUENCE</scope>
</reference>
<comment type="caution">
    <text evidence="3">The sequence shown here is derived from an EMBL/GenBank/DDBJ whole genome shotgun (WGS) entry which is preliminary data.</text>
</comment>
<feature type="region of interest" description="Disordered" evidence="1">
    <location>
        <begin position="18"/>
        <end position="60"/>
    </location>
</feature>
<gene>
    <name evidence="3" type="ORF">ACAOBT_LOCUS20382</name>
</gene>
<dbReference type="PANTHER" id="PTHR46599:SF3">
    <property type="entry name" value="PIGGYBAC TRANSPOSABLE ELEMENT-DERIVED PROTEIN 4"/>
    <property type="match status" value="1"/>
</dbReference>
<keyword evidence="4" id="KW-1185">Reference proteome</keyword>